<reference evidence="4" key="3">
    <citation type="submission" date="2025-09" db="UniProtKB">
        <authorList>
            <consortium name="Ensembl"/>
        </authorList>
    </citation>
    <scope>IDENTIFICATION</scope>
</reference>
<evidence type="ECO:0000259" key="3">
    <source>
        <dbReference type="Pfam" id="PF12480"/>
    </source>
</evidence>
<proteinExistence type="inferred from homology"/>
<evidence type="ECO:0000256" key="1">
    <source>
        <dbReference type="ARBA" id="ARBA00038379"/>
    </source>
</evidence>
<dbReference type="Ensembl" id="ENSAPLT00020011754.1">
    <property type="protein sequence ID" value="ENSAPLP00020010914.1"/>
    <property type="gene ID" value="ENSAPLG00020008051.1"/>
</dbReference>
<organism evidence="4 5">
    <name type="scientific">Anas platyrhynchos</name>
    <name type="common">Mallard</name>
    <name type="synonym">Anas boschas</name>
    <dbReference type="NCBI Taxonomy" id="8839"/>
    <lineage>
        <taxon>Eukaryota</taxon>
        <taxon>Metazoa</taxon>
        <taxon>Chordata</taxon>
        <taxon>Craniata</taxon>
        <taxon>Vertebrata</taxon>
        <taxon>Euteleostomi</taxon>
        <taxon>Archelosauria</taxon>
        <taxon>Archosauria</taxon>
        <taxon>Dinosauria</taxon>
        <taxon>Saurischia</taxon>
        <taxon>Theropoda</taxon>
        <taxon>Coelurosauria</taxon>
        <taxon>Aves</taxon>
        <taxon>Neognathae</taxon>
        <taxon>Galloanserae</taxon>
        <taxon>Anseriformes</taxon>
        <taxon>Anatidae</taxon>
        <taxon>Anatinae</taxon>
        <taxon>Anas</taxon>
    </lineage>
</organism>
<reference evidence="4" key="1">
    <citation type="submission" date="2019-08" db="EMBL/GenBank/DDBJ databases">
        <title>Three high-quality genomes provides insights into domestication of ducks.</title>
        <authorList>
            <person name="Hou Z.C."/>
            <person name="Zhu F."/>
            <person name="Yin Z.T."/>
            <person name="Zhang F."/>
        </authorList>
    </citation>
    <scope>NUCLEOTIDE SEQUENCE [LARGE SCALE GENOMIC DNA]</scope>
</reference>
<feature type="region of interest" description="Disordered" evidence="2">
    <location>
        <begin position="164"/>
        <end position="231"/>
    </location>
</feature>
<evidence type="ECO:0000256" key="2">
    <source>
        <dbReference type="SAM" id="MobiDB-lite"/>
    </source>
</evidence>
<dbReference type="Pfam" id="PF12480">
    <property type="entry name" value="GARIL_Rab2_bd"/>
    <property type="match status" value="1"/>
</dbReference>
<dbReference type="AlphaFoldDB" id="A0A8B9STJ5"/>
<evidence type="ECO:0000313" key="4">
    <source>
        <dbReference type="Ensembl" id="ENSAPLP00020010914.1"/>
    </source>
</evidence>
<dbReference type="InterPro" id="IPR022168">
    <property type="entry name" value="GARIL-like_Rab2B-bd"/>
</dbReference>
<sequence>KRVGRGAAAAQGLAEHCLAQRAERAMSPGPLKRLLRAGEFGLLRNAPLFESNFFQVGLGRVTNRVHLITMGVACTAPSAAMPDTLLLAAPAAPPAEGLELLPLQCVNLAVQELSEERLQLCFHTGRRVFLQLCPGPGVQGLFLCWAMLAGVLHAPRAPPLLNTHAEGAMPMEGASSTSEIEEDTRAGIVLPTDQESSSAEMDETSPAASTPEVRSDTGGGGGTPLASKEWS</sequence>
<protein>
    <recommendedName>
        <fullName evidence="3">Golgi associated RAB2 interactor protein-like Rab2B-binding domain-containing protein</fullName>
    </recommendedName>
</protein>
<feature type="domain" description="Golgi associated RAB2 interactor protein-like Rab2B-binding" evidence="3">
    <location>
        <begin position="100"/>
        <end position="155"/>
    </location>
</feature>
<comment type="similarity">
    <text evidence="1">Belongs to the GARIN family.</text>
</comment>
<accession>A0A8B9STJ5</accession>
<evidence type="ECO:0000313" key="5">
    <source>
        <dbReference type="Proteomes" id="UP000694400"/>
    </source>
</evidence>
<reference evidence="4" key="2">
    <citation type="submission" date="2025-08" db="UniProtKB">
        <authorList>
            <consortium name="Ensembl"/>
        </authorList>
    </citation>
    <scope>IDENTIFICATION</scope>
</reference>
<dbReference type="PANTHER" id="PTHR22574:SF12">
    <property type="entry name" value="GOLGI-ASSOCIATED RAB2 INTERACTOR PROTEIN 5B"/>
    <property type="match status" value="1"/>
</dbReference>
<dbReference type="Proteomes" id="UP000694400">
    <property type="component" value="Chromosome Z"/>
</dbReference>
<dbReference type="PANTHER" id="PTHR22574">
    <property type="match status" value="1"/>
</dbReference>
<name>A0A8B9STJ5_ANAPL</name>
<dbReference type="GO" id="GO:0005634">
    <property type="term" value="C:nucleus"/>
    <property type="evidence" value="ECO:0007669"/>
    <property type="project" value="TreeGrafter"/>
</dbReference>